<protein>
    <submittedName>
        <fullName evidence="5">Glycosyl transferase, family 2</fullName>
        <ecNumber evidence="5">2.4.1.41</ecNumber>
    </submittedName>
</protein>
<organism evidence="5 6">
    <name type="scientific">Collimonas fungivorans (strain Ter331)</name>
    <dbReference type="NCBI Taxonomy" id="1005048"/>
    <lineage>
        <taxon>Bacteria</taxon>
        <taxon>Pseudomonadati</taxon>
        <taxon>Pseudomonadota</taxon>
        <taxon>Betaproteobacteria</taxon>
        <taxon>Burkholderiales</taxon>
        <taxon>Oxalobacteraceae</taxon>
        <taxon>Collimonas</taxon>
    </lineage>
</organism>
<evidence type="ECO:0000256" key="3">
    <source>
        <dbReference type="ARBA" id="ARBA00022679"/>
    </source>
</evidence>
<reference evidence="5 6" key="1">
    <citation type="journal article" date="2004" name="Environ. Microbiol.">
        <title>Phylogeny-function analysis of (meta)genomic libraries: screening for expression of ribosomal RNA genes by large-insert library fluorescent in situ hybridization (LIL-FISH).</title>
        <authorList>
            <person name="Leveau J.H."/>
            <person name="Gerards S."/>
            <person name="de Boer W."/>
            <person name="van Veen J.A."/>
        </authorList>
    </citation>
    <scope>NUCLEOTIDE SEQUENCE [LARGE SCALE GENOMIC DNA]</scope>
    <source>
        <strain evidence="5 6">Ter331</strain>
    </source>
</reference>
<accession>G0ADE5</accession>
<dbReference type="RefSeq" id="WP_014007559.1">
    <property type="nucleotide sequence ID" value="NC_015856.1"/>
</dbReference>
<dbReference type="Pfam" id="PF00535">
    <property type="entry name" value="Glycos_transf_2"/>
    <property type="match status" value="1"/>
</dbReference>
<dbReference type="KEGG" id="cfu:CFU_3583"/>
<name>G0ADE5_COLFT</name>
<evidence type="ECO:0000259" key="4">
    <source>
        <dbReference type="Pfam" id="PF00535"/>
    </source>
</evidence>
<dbReference type="eggNOG" id="COG1216">
    <property type="taxonomic scope" value="Bacteria"/>
</dbReference>
<proteinExistence type="inferred from homology"/>
<feature type="domain" description="Glycosyltransferase 2-like" evidence="4">
    <location>
        <begin position="5"/>
        <end position="131"/>
    </location>
</feature>
<reference evidence="5 6" key="3">
    <citation type="journal article" date="2008" name="FEMS Microbiol. Ecol.">
        <title>Identification and characterization of genes underlying chitinolysis in Collimonas fungivorans Ter331.</title>
        <authorList>
            <person name="Fritsche K."/>
            <person name="de Boer W."/>
            <person name="Gerards S."/>
            <person name="van den Berg M."/>
            <person name="van Veen J.A."/>
            <person name="Leveau J.H."/>
        </authorList>
    </citation>
    <scope>NUCLEOTIDE SEQUENCE [LARGE SCALE GENOMIC DNA]</scope>
    <source>
        <strain evidence="5 6">Ter331</strain>
    </source>
</reference>
<gene>
    <name evidence="5" type="ordered locus">CFU_3583</name>
</gene>
<reference evidence="6" key="6">
    <citation type="submission" date="2011-05" db="EMBL/GenBank/DDBJ databases">
        <title>Complete sequence of Collimonas fungivorans Ter331.</title>
        <authorList>
            <person name="Leveau J.H."/>
        </authorList>
    </citation>
    <scope>NUCLEOTIDE SEQUENCE [LARGE SCALE GENOMIC DNA]</scope>
    <source>
        <strain evidence="6">Ter331</strain>
    </source>
</reference>
<dbReference type="PANTHER" id="PTHR43685:SF5">
    <property type="entry name" value="GLYCOSYLTRANSFERASE EPSE-RELATED"/>
    <property type="match status" value="1"/>
</dbReference>
<dbReference type="CDD" id="cd00761">
    <property type="entry name" value="Glyco_tranf_GTA_type"/>
    <property type="match status" value="1"/>
</dbReference>
<dbReference type="EC" id="2.4.1.41" evidence="5"/>
<keyword evidence="3 5" id="KW-0808">Transferase</keyword>
<keyword evidence="2 5" id="KW-0328">Glycosyltransferase</keyword>
<dbReference type="HOGENOM" id="CLU_025996_0_4_4"/>
<dbReference type="InterPro" id="IPR001173">
    <property type="entry name" value="Glyco_trans_2-like"/>
</dbReference>
<reference evidence="5 6" key="4">
    <citation type="journal article" date="2010" name="Environ. Microbiol.">
        <title>The bacterial genus Collimonas: mycophagy, weathering and other adaptive solutions to life in oligotrophic soil environments.</title>
        <authorList>
            <person name="Leveau J.H."/>
            <person name="Uroz S."/>
            <person name="de Boer W."/>
        </authorList>
    </citation>
    <scope>NUCLEOTIDE SEQUENCE [LARGE SCALE GENOMIC DNA]</scope>
    <source>
        <strain evidence="5 6">Ter331</strain>
    </source>
</reference>
<evidence type="ECO:0000313" key="6">
    <source>
        <dbReference type="Proteomes" id="UP000008392"/>
    </source>
</evidence>
<evidence type="ECO:0000256" key="2">
    <source>
        <dbReference type="ARBA" id="ARBA00022676"/>
    </source>
</evidence>
<dbReference type="PANTHER" id="PTHR43685">
    <property type="entry name" value="GLYCOSYLTRANSFERASE"/>
    <property type="match status" value="1"/>
</dbReference>
<dbReference type="AlphaFoldDB" id="G0ADE5"/>
<dbReference type="STRING" id="1005048.CFU_3583"/>
<evidence type="ECO:0000256" key="1">
    <source>
        <dbReference type="ARBA" id="ARBA00006739"/>
    </source>
</evidence>
<comment type="similarity">
    <text evidence="1">Belongs to the glycosyltransferase 2 family.</text>
</comment>
<keyword evidence="6" id="KW-1185">Reference proteome</keyword>
<dbReference type="SUPFAM" id="SSF53448">
    <property type="entry name" value="Nucleotide-diphospho-sugar transferases"/>
    <property type="match status" value="1"/>
</dbReference>
<reference evidence="5 6" key="2">
    <citation type="journal article" date="2006" name="J. Microbiol. Methods">
        <title>Genomic flank-sequencing of plasposon insertion sites for rapid identification of functional genes.</title>
        <authorList>
            <person name="Leveau J.H."/>
            <person name="Gerards S."/>
            <person name="Fritsche K."/>
            <person name="Zondag G."/>
            <person name="van Veen J.A."/>
        </authorList>
    </citation>
    <scope>NUCLEOTIDE SEQUENCE [LARGE SCALE GENOMIC DNA]</scope>
    <source>
        <strain evidence="5 6">Ter331</strain>
    </source>
</reference>
<dbReference type="InterPro" id="IPR029044">
    <property type="entry name" value="Nucleotide-diphossugar_trans"/>
</dbReference>
<sequence>MPQVSIIMPVYNGAKYIEESISSVLAQSFTDFELIVVDDASTDTSKEQILAIKDGRLRYLAHAENRGTAAATCTGLEASASKFIALLDQDDIALPQRLEKQVRFLNGQPRITIAGGQMICFGAADVEAKVPLDDAGIKARLLSGAGNMYNPTVMMRRDFLVRHGIRWQAADKSAFDWGFFVEAAKLGARFANLPDTLIHYRIHEGQQSRDQGSLRTTLAAIRLRLMAPLFPQLSADERVLLEPLLQWAMPPDLASAEVQAGLALIPKAQSLKKSVLGEDRAVVHHFLNACEQRWSKALAALPQSS</sequence>
<dbReference type="Proteomes" id="UP000008392">
    <property type="component" value="Chromosome"/>
</dbReference>
<dbReference type="InterPro" id="IPR050834">
    <property type="entry name" value="Glycosyltransf_2"/>
</dbReference>
<dbReference type="EMBL" id="CP002745">
    <property type="protein sequence ID" value="AEK63407.1"/>
    <property type="molecule type" value="Genomic_DNA"/>
</dbReference>
<dbReference type="Gene3D" id="3.90.550.10">
    <property type="entry name" value="Spore Coat Polysaccharide Biosynthesis Protein SpsA, Chain A"/>
    <property type="match status" value="1"/>
</dbReference>
<dbReference type="GO" id="GO:0004653">
    <property type="term" value="F:polypeptide N-acetylgalactosaminyltransferase activity"/>
    <property type="evidence" value="ECO:0007669"/>
    <property type="project" value="UniProtKB-EC"/>
</dbReference>
<evidence type="ECO:0000313" key="5">
    <source>
        <dbReference type="EMBL" id="AEK63407.1"/>
    </source>
</evidence>
<reference evidence="5 6" key="5">
    <citation type="journal article" date="2011" name="ISME J.">
        <title>Dual transcriptional profiling of a bacterial/fungal confrontation: Collimonas fungivorans versus Aspergillus niger.</title>
        <authorList>
            <person name="Mela F."/>
            <person name="Fritsche K."/>
            <person name="de Boer W."/>
            <person name="van Veen J.A."/>
            <person name="de Graaff L.H."/>
            <person name="van den Berg M."/>
            <person name="Leveau J.H."/>
        </authorList>
    </citation>
    <scope>NUCLEOTIDE SEQUENCE [LARGE SCALE GENOMIC DNA]</scope>
    <source>
        <strain evidence="5 6">Ter331</strain>
    </source>
</reference>